<dbReference type="Gene3D" id="3.40.309.10">
    <property type="entry name" value="Aldehyde Dehydrogenase, Chain A, domain 2"/>
    <property type="match status" value="1"/>
</dbReference>
<dbReference type="AlphaFoldDB" id="A0A1L3IAK6"/>
<name>A0A1L3IAK6_9RHOB</name>
<dbReference type="Gene3D" id="3.40.605.10">
    <property type="entry name" value="Aldehyde Dehydrogenase, Chain A, domain 1"/>
    <property type="match status" value="1"/>
</dbReference>
<keyword evidence="5" id="KW-1185">Reference proteome</keyword>
<keyword evidence="2 4" id="KW-0560">Oxidoreductase</keyword>
<evidence type="ECO:0000259" key="3">
    <source>
        <dbReference type="Pfam" id="PF00171"/>
    </source>
</evidence>
<comment type="similarity">
    <text evidence="1">Belongs to the aldehyde dehydrogenase family.</text>
</comment>
<dbReference type="OrthoDB" id="9812625at2"/>
<dbReference type="RefSeq" id="WP_072506776.1">
    <property type="nucleotide sequence ID" value="NZ_CP016366.1"/>
</dbReference>
<reference evidence="5" key="1">
    <citation type="submission" date="2016-07" db="EMBL/GenBank/DDBJ databases">
        <title>Phaeobacter portensis sp. nov., a tropodithietic acid producing bacterium isolated from a German harbor.</title>
        <authorList>
            <person name="Freese H.M."/>
            <person name="Bunk B."/>
            <person name="Breider S."/>
            <person name="Brinkhoff T."/>
        </authorList>
    </citation>
    <scope>NUCLEOTIDE SEQUENCE [LARGE SCALE GENOMIC DNA]</scope>
    <source>
        <strain evidence="5">P97</strain>
        <plasmid evidence="5">pp97_b</plasmid>
    </source>
</reference>
<evidence type="ECO:0000313" key="5">
    <source>
        <dbReference type="Proteomes" id="UP000183859"/>
    </source>
</evidence>
<dbReference type="GO" id="GO:0004777">
    <property type="term" value="F:succinate-semialdehyde dehydrogenase (NAD+) activity"/>
    <property type="evidence" value="ECO:0007669"/>
    <property type="project" value="TreeGrafter"/>
</dbReference>
<evidence type="ECO:0000313" key="4">
    <source>
        <dbReference type="EMBL" id="APG49167.1"/>
    </source>
</evidence>
<dbReference type="PANTHER" id="PTHR43353:SF5">
    <property type="entry name" value="SUCCINATE-SEMIALDEHYDE DEHYDROGENASE, MITOCHONDRIAL"/>
    <property type="match status" value="1"/>
</dbReference>
<dbReference type="KEGG" id="php:PhaeoP97_03817"/>
<gene>
    <name evidence="4" type="ORF">PhaeoP97_03817</name>
</gene>
<dbReference type="InterPro" id="IPR016162">
    <property type="entry name" value="Ald_DH_N"/>
</dbReference>
<geneLocation type="plasmid" evidence="5">
    <name>pp97_b</name>
</geneLocation>
<dbReference type="SUPFAM" id="SSF53720">
    <property type="entry name" value="ALDH-like"/>
    <property type="match status" value="1"/>
</dbReference>
<evidence type="ECO:0000256" key="1">
    <source>
        <dbReference type="ARBA" id="ARBA00009986"/>
    </source>
</evidence>
<dbReference type="InterPro" id="IPR016163">
    <property type="entry name" value="Ald_DH_C"/>
</dbReference>
<sequence length="476" mass="50576">MYLDLNLFIDGQWRKAERSIAVVNPASEEELGQLPCAGRVDLEDALAAAERGLAVWSRTAPRERADIILRAAALMRERQEEIAQTITSEHGKPLAQARLEVIRGAEFFEWDAGEAMRAYGRVIPAAAGSKLSVHHHPIGVVAAFSPWNFPMSQPARKVAGALASGCSIILKAAEETPGGAVHIVRAFKDAGLPAGVLNLVFGVPSEISEYLIPQPAVKLVALTGSTAVGRQLTSLAARHDTRALMELGGHAPVIVCEDADVEKAAVSGAIRKMRNTGQVCTSPTRFFVHQSIFEEFKARFTERAASTVVGNGVEPGVEMGPTANERRLPVLTALVEDAVAKGAELLTGGARLGDLGYFFQPTVLANVPPEARIMQEEPFGPIAVLNPVADLDAAIAAANAVPYGLAGYGMTNRADYIDRMIDEVEVGNLSINTLEASLPETPFGGVKASGHGREGGAEGLDSYLTVKNVWHARSIA</sequence>
<dbReference type="FunFam" id="3.40.605.10:FF:000007">
    <property type="entry name" value="NAD/NADP-dependent betaine aldehyde dehydrogenase"/>
    <property type="match status" value="1"/>
</dbReference>
<dbReference type="InterPro" id="IPR016161">
    <property type="entry name" value="Ald_DH/histidinol_DH"/>
</dbReference>
<keyword evidence="4" id="KW-0614">Plasmid</keyword>
<feature type="domain" description="Aldehyde dehydrogenase" evidence="3">
    <location>
        <begin position="13"/>
        <end position="469"/>
    </location>
</feature>
<dbReference type="GO" id="GO:0009450">
    <property type="term" value="P:gamma-aminobutyric acid catabolic process"/>
    <property type="evidence" value="ECO:0007669"/>
    <property type="project" value="TreeGrafter"/>
</dbReference>
<dbReference type="Pfam" id="PF00171">
    <property type="entry name" value="Aldedh"/>
    <property type="match status" value="1"/>
</dbReference>
<dbReference type="InterPro" id="IPR015590">
    <property type="entry name" value="Aldehyde_DH_dom"/>
</dbReference>
<dbReference type="Proteomes" id="UP000183859">
    <property type="component" value="Plasmid pP97_b"/>
</dbReference>
<dbReference type="CDD" id="cd07103">
    <property type="entry name" value="ALDH_F5_SSADH_GabD"/>
    <property type="match status" value="1"/>
</dbReference>
<proteinExistence type="inferred from homology"/>
<organism evidence="4 5">
    <name type="scientific">Phaeobacter porticola</name>
    <dbReference type="NCBI Taxonomy" id="1844006"/>
    <lineage>
        <taxon>Bacteria</taxon>
        <taxon>Pseudomonadati</taxon>
        <taxon>Pseudomonadota</taxon>
        <taxon>Alphaproteobacteria</taxon>
        <taxon>Rhodobacterales</taxon>
        <taxon>Roseobacteraceae</taxon>
        <taxon>Phaeobacter</taxon>
    </lineage>
</organism>
<evidence type="ECO:0000256" key="2">
    <source>
        <dbReference type="ARBA" id="ARBA00023002"/>
    </source>
</evidence>
<accession>A0A1L3IAK6</accession>
<protein>
    <submittedName>
        <fullName evidence="4">NAD-dependent aldehyde dehydrogenase</fullName>
        <ecNumber evidence="4">1.2.1.16</ecNumber>
    </submittedName>
</protein>
<dbReference type="EC" id="1.2.1.16" evidence="4"/>
<dbReference type="InterPro" id="IPR050740">
    <property type="entry name" value="Aldehyde_DH_Superfamily"/>
</dbReference>
<dbReference type="EMBL" id="CP016366">
    <property type="protein sequence ID" value="APG49167.1"/>
    <property type="molecule type" value="Genomic_DNA"/>
</dbReference>
<dbReference type="PANTHER" id="PTHR43353">
    <property type="entry name" value="SUCCINATE-SEMIALDEHYDE DEHYDROGENASE, MITOCHONDRIAL"/>
    <property type="match status" value="1"/>
</dbReference>